<reference evidence="1 2" key="1">
    <citation type="submission" date="2018-06" db="EMBL/GenBank/DDBJ databases">
        <authorList>
            <consortium name="Pathogen Informatics"/>
            <person name="Doyle S."/>
        </authorList>
    </citation>
    <scope>NUCLEOTIDE SEQUENCE [LARGE SCALE GENOMIC DNA]</scope>
    <source>
        <strain evidence="1 2">NCTC11872</strain>
    </source>
</reference>
<protein>
    <submittedName>
        <fullName evidence="1">Protease, ATP-dependent zinc-metallo</fullName>
        <ecNumber evidence="1">3.4.24.-</ecNumber>
    </submittedName>
</protein>
<keyword evidence="1" id="KW-0378">Hydrolase</keyword>
<evidence type="ECO:0000313" key="1">
    <source>
        <dbReference type="EMBL" id="SPX43408.1"/>
    </source>
</evidence>
<dbReference type="GO" id="GO:0008233">
    <property type="term" value="F:peptidase activity"/>
    <property type="evidence" value="ECO:0007669"/>
    <property type="project" value="UniProtKB-KW"/>
</dbReference>
<dbReference type="EMBL" id="UASK01000018">
    <property type="protein sequence ID" value="SPX43408.1"/>
    <property type="molecule type" value="Genomic_DNA"/>
</dbReference>
<gene>
    <name evidence="1" type="primary">ftsH_2</name>
    <name evidence="1" type="ORF">NCTC11872_03074</name>
</gene>
<accession>A0A2X1PQV8</accession>
<name>A0A2X1PQV8_HAEIF</name>
<dbReference type="AlphaFoldDB" id="A0A2X1PQV8"/>
<dbReference type="GO" id="GO:0006508">
    <property type="term" value="P:proteolysis"/>
    <property type="evidence" value="ECO:0007669"/>
    <property type="project" value="UniProtKB-KW"/>
</dbReference>
<dbReference type="Proteomes" id="UP000249936">
    <property type="component" value="Unassembled WGS sequence"/>
</dbReference>
<sequence length="32" mass="3499">MLNQDQIKVTFADVAGCDEAKEEVGEIVDFLA</sequence>
<proteinExistence type="predicted"/>
<keyword evidence="1" id="KW-0645">Protease</keyword>
<evidence type="ECO:0000313" key="2">
    <source>
        <dbReference type="Proteomes" id="UP000249936"/>
    </source>
</evidence>
<organism evidence="1 2">
    <name type="scientific">Haemophilus influenzae</name>
    <dbReference type="NCBI Taxonomy" id="727"/>
    <lineage>
        <taxon>Bacteria</taxon>
        <taxon>Pseudomonadati</taxon>
        <taxon>Pseudomonadota</taxon>
        <taxon>Gammaproteobacteria</taxon>
        <taxon>Pasteurellales</taxon>
        <taxon>Pasteurellaceae</taxon>
        <taxon>Haemophilus</taxon>
    </lineage>
</organism>
<dbReference type="EC" id="3.4.24.-" evidence="1"/>